<keyword evidence="3" id="KW-0812">Transmembrane</keyword>
<organism evidence="5 6">
    <name type="scientific">Metschnikowia bicuspidata</name>
    <dbReference type="NCBI Taxonomy" id="27322"/>
    <lineage>
        <taxon>Eukaryota</taxon>
        <taxon>Fungi</taxon>
        <taxon>Dikarya</taxon>
        <taxon>Ascomycota</taxon>
        <taxon>Saccharomycotina</taxon>
        <taxon>Pichiomycetes</taxon>
        <taxon>Metschnikowiaceae</taxon>
        <taxon>Metschnikowia</taxon>
    </lineage>
</organism>
<feature type="domain" description="CUE" evidence="4">
    <location>
        <begin position="58"/>
        <end position="101"/>
    </location>
</feature>
<dbReference type="InterPro" id="IPR003892">
    <property type="entry name" value="CUE"/>
</dbReference>
<dbReference type="OrthoDB" id="3824970at2759"/>
<dbReference type="EMBL" id="ML004450">
    <property type="protein sequence ID" value="RKP30897.1"/>
    <property type="molecule type" value="Genomic_DNA"/>
</dbReference>
<dbReference type="PROSITE" id="PS51140">
    <property type="entry name" value="CUE"/>
    <property type="match status" value="1"/>
</dbReference>
<evidence type="ECO:0000259" key="4">
    <source>
        <dbReference type="PROSITE" id="PS51140"/>
    </source>
</evidence>
<dbReference type="Gene3D" id="1.10.8.10">
    <property type="entry name" value="DNA helicase RuvA subunit, C-terminal domain"/>
    <property type="match status" value="1"/>
</dbReference>
<evidence type="ECO:0000313" key="5">
    <source>
        <dbReference type="EMBL" id="RKP30897.1"/>
    </source>
</evidence>
<evidence type="ECO:0000313" key="6">
    <source>
        <dbReference type="Proteomes" id="UP000268321"/>
    </source>
</evidence>
<dbReference type="AlphaFoldDB" id="A0A4P9ZD81"/>
<dbReference type="Proteomes" id="UP000268321">
    <property type="component" value="Unassembled WGS sequence"/>
</dbReference>
<name>A0A4P9ZD81_9ASCO</name>
<dbReference type="CDD" id="cd14424">
    <property type="entry name" value="CUE_Cue1p_like"/>
    <property type="match status" value="1"/>
</dbReference>
<evidence type="ECO:0000256" key="1">
    <source>
        <dbReference type="ARBA" id="ARBA00022786"/>
    </source>
</evidence>
<feature type="transmembrane region" description="Helical" evidence="3">
    <location>
        <begin position="6"/>
        <end position="23"/>
    </location>
</feature>
<evidence type="ECO:0000256" key="2">
    <source>
        <dbReference type="SAM" id="MobiDB-lite"/>
    </source>
</evidence>
<keyword evidence="1" id="KW-0833">Ubl conjugation pathway</keyword>
<accession>A0A4P9ZD81</accession>
<gene>
    <name evidence="5" type="ORF">METBISCDRAFT_27038</name>
</gene>
<feature type="region of interest" description="Disordered" evidence="2">
    <location>
        <begin position="32"/>
        <end position="51"/>
    </location>
</feature>
<sequence>MESTTLIFVVALVAAFLVLRWLIMPIPQSVPEEFNVPDPTRRGQQPSRRQRPAVHWTLTDLLIEVVQAIAPQLTVSQIRHSLQKTCSVEATINEYMENGNLPFPPGESPATRATESSTHNKKPLGPAKNLLEKYGITDADLQDPGYLAGAVGSGTGEGEDQLQRRRAEMIVRARKRMEQSLTQSLT</sequence>
<keyword evidence="6" id="KW-1185">Reference proteome</keyword>
<keyword evidence="3" id="KW-0472">Membrane</keyword>
<protein>
    <submittedName>
        <fullName evidence="5">Coupling of ubiquitin conjugation to ER degradation protein 1</fullName>
    </submittedName>
</protein>
<dbReference type="Pfam" id="PF02845">
    <property type="entry name" value="CUE"/>
    <property type="match status" value="1"/>
</dbReference>
<proteinExistence type="predicted"/>
<reference evidence="6" key="1">
    <citation type="journal article" date="2018" name="Nat. Microbiol.">
        <title>Leveraging single-cell genomics to expand the fungal tree of life.</title>
        <authorList>
            <person name="Ahrendt S.R."/>
            <person name="Quandt C.A."/>
            <person name="Ciobanu D."/>
            <person name="Clum A."/>
            <person name="Salamov A."/>
            <person name="Andreopoulos B."/>
            <person name="Cheng J.F."/>
            <person name="Woyke T."/>
            <person name="Pelin A."/>
            <person name="Henrissat B."/>
            <person name="Reynolds N.K."/>
            <person name="Benny G.L."/>
            <person name="Smith M.E."/>
            <person name="James T.Y."/>
            <person name="Grigoriev I.V."/>
        </authorList>
    </citation>
    <scope>NUCLEOTIDE SEQUENCE [LARGE SCALE GENOMIC DNA]</scope>
    <source>
        <strain evidence="6">Baker2002</strain>
    </source>
</reference>
<feature type="region of interest" description="Disordered" evidence="2">
    <location>
        <begin position="100"/>
        <end position="127"/>
    </location>
</feature>
<evidence type="ECO:0000256" key="3">
    <source>
        <dbReference type="SAM" id="Phobius"/>
    </source>
</evidence>
<keyword evidence="3" id="KW-1133">Transmembrane helix</keyword>
<dbReference type="GO" id="GO:0043130">
    <property type="term" value="F:ubiquitin binding"/>
    <property type="evidence" value="ECO:0007669"/>
    <property type="project" value="InterPro"/>
</dbReference>